<dbReference type="Gene3D" id="3.10.450.40">
    <property type="match status" value="2"/>
</dbReference>
<dbReference type="InterPro" id="IPR046350">
    <property type="entry name" value="Cystatin_sf"/>
</dbReference>
<dbReference type="SUPFAM" id="SSF54403">
    <property type="entry name" value="Cystatin/monellin"/>
    <property type="match status" value="2"/>
</dbReference>
<dbReference type="InterPro" id="IPR041401">
    <property type="entry name" value="TseB-like_dom"/>
</dbReference>
<evidence type="ECO:0000259" key="2">
    <source>
        <dbReference type="Pfam" id="PF17881"/>
    </source>
</evidence>
<keyword evidence="1" id="KW-0812">Transmembrane</keyword>
<keyword evidence="1" id="KW-1133">Transmembrane helix</keyword>
<dbReference type="EMBL" id="JAFHKS010000044">
    <property type="protein sequence ID" value="MBN3547876.1"/>
    <property type="molecule type" value="Genomic_DNA"/>
</dbReference>
<gene>
    <name evidence="3" type="ORF">JYA64_21425</name>
</gene>
<dbReference type="RefSeq" id="WP_188402075.1">
    <property type="nucleotide sequence ID" value="NZ_BMCE01000001.1"/>
</dbReference>
<keyword evidence="4" id="KW-1185">Reference proteome</keyword>
<evidence type="ECO:0000256" key="1">
    <source>
        <dbReference type="SAM" id="Phobius"/>
    </source>
</evidence>
<protein>
    <submittedName>
        <fullName evidence="3">DUF5590 domain-containing protein</fullName>
    </submittedName>
</protein>
<sequence length="162" mass="19224">MEKKWILVIVGLVFLAGWQAYYLYNEVNAKPEKKEAEAVEVAKKEENLASIKNVDHFFKNETYYVVEGENEDGRDMIVWVGEDKKVYSEIAKKGLSEGQMIDYVKANHDAKEIIDIRLGMEDEIPLWEVVYLDDQDRYTYYYGYFETGKRYEIYRLKESEQK</sequence>
<proteinExistence type="predicted"/>
<keyword evidence="1" id="KW-0472">Membrane</keyword>
<evidence type="ECO:0000313" key="3">
    <source>
        <dbReference type="EMBL" id="MBN3547876.1"/>
    </source>
</evidence>
<name>A0ABS2ZJC3_9BACL</name>
<organism evidence="3 4">
    <name type="scientific">Fictibacillus barbaricus</name>
    <dbReference type="NCBI Taxonomy" id="182136"/>
    <lineage>
        <taxon>Bacteria</taxon>
        <taxon>Bacillati</taxon>
        <taxon>Bacillota</taxon>
        <taxon>Bacilli</taxon>
        <taxon>Bacillales</taxon>
        <taxon>Fictibacillaceae</taxon>
        <taxon>Fictibacillus</taxon>
    </lineage>
</organism>
<feature type="domain" description="Cell wall elongation regulator TseB-like" evidence="2">
    <location>
        <begin position="37"/>
        <end position="80"/>
    </location>
</feature>
<accession>A0ABS2ZJC3</accession>
<dbReference type="Pfam" id="PF17881">
    <property type="entry name" value="TseB"/>
    <property type="match status" value="1"/>
</dbReference>
<feature type="transmembrane region" description="Helical" evidence="1">
    <location>
        <begin position="6"/>
        <end position="24"/>
    </location>
</feature>
<comment type="caution">
    <text evidence="3">The sequence shown here is derived from an EMBL/GenBank/DDBJ whole genome shotgun (WGS) entry which is preliminary data.</text>
</comment>
<evidence type="ECO:0000313" key="4">
    <source>
        <dbReference type="Proteomes" id="UP001319060"/>
    </source>
</evidence>
<dbReference type="Proteomes" id="UP001319060">
    <property type="component" value="Unassembled WGS sequence"/>
</dbReference>
<reference evidence="3 4" key="1">
    <citation type="submission" date="2021-01" db="EMBL/GenBank/DDBJ databases">
        <title>Genome Sequencing of Type Strains.</title>
        <authorList>
            <person name="Lemaire J.F."/>
            <person name="Inderbitzin P."/>
            <person name="Collins S.B."/>
            <person name="Wespe N."/>
            <person name="Knight-Connoni V."/>
        </authorList>
    </citation>
    <scope>NUCLEOTIDE SEQUENCE [LARGE SCALE GENOMIC DNA]</scope>
    <source>
        <strain evidence="3 4">DSM 14730</strain>
    </source>
</reference>